<evidence type="ECO:0000256" key="1">
    <source>
        <dbReference type="SAM" id="Phobius"/>
    </source>
</evidence>
<sequence>MILDKYLSFDTKVYIALIFSGLWIYFRTAQCYEMIPSHKIFPVIFVMTWTYLNYYEPLFLPIGLAILALYPIVKKLIYNA</sequence>
<feature type="transmembrane region" description="Helical" evidence="1">
    <location>
        <begin position="58"/>
        <end position="77"/>
    </location>
</feature>
<keyword evidence="1" id="KW-1133">Transmembrane helix</keyword>
<name>A0A6C0L748_9ZZZZ</name>
<organism evidence="2">
    <name type="scientific">viral metagenome</name>
    <dbReference type="NCBI Taxonomy" id="1070528"/>
    <lineage>
        <taxon>unclassified sequences</taxon>
        <taxon>metagenomes</taxon>
        <taxon>organismal metagenomes</taxon>
    </lineage>
</organism>
<dbReference type="EMBL" id="MN740444">
    <property type="protein sequence ID" value="QHU26769.1"/>
    <property type="molecule type" value="Genomic_DNA"/>
</dbReference>
<protein>
    <submittedName>
        <fullName evidence="2">Uncharacterized protein</fullName>
    </submittedName>
</protein>
<dbReference type="AlphaFoldDB" id="A0A6C0L748"/>
<proteinExistence type="predicted"/>
<feature type="transmembrane region" description="Helical" evidence="1">
    <location>
        <begin position="6"/>
        <end position="26"/>
    </location>
</feature>
<reference evidence="2" key="1">
    <citation type="journal article" date="2020" name="Nature">
        <title>Giant virus diversity and host interactions through global metagenomics.</title>
        <authorList>
            <person name="Schulz F."/>
            <person name="Roux S."/>
            <person name="Paez-Espino D."/>
            <person name="Jungbluth S."/>
            <person name="Walsh D.A."/>
            <person name="Denef V.J."/>
            <person name="McMahon K.D."/>
            <person name="Konstantinidis K.T."/>
            <person name="Eloe-Fadrosh E.A."/>
            <person name="Kyrpides N.C."/>
            <person name="Woyke T."/>
        </authorList>
    </citation>
    <scope>NUCLEOTIDE SEQUENCE</scope>
    <source>
        <strain evidence="2">GVMAG-M-3300027759-42</strain>
    </source>
</reference>
<accession>A0A6C0L748</accession>
<evidence type="ECO:0000313" key="2">
    <source>
        <dbReference type="EMBL" id="QHU26769.1"/>
    </source>
</evidence>
<keyword evidence="1" id="KW-0812">Transmembrane</keyword>
<keyword evidence="1" id="KW-0472">Membrane</keyword>